<dbReference type="FunFam" id="3.10.50.40:FF:000006">
    <property type="entry name" value="Peptidyl-prolyl cis-trans isomerase"/>
    <property type="match status" value="1"/>
</dbReference>
<organism evidence="8 9">
    <name type="scientific">Planoprotostelium fungivorum</name>
    <dbReference type="NCBI Taxonomy" id="1890364"/>
    <lineage>
        <taxon>Eukaryota</taxon>
        <taxon>Amoebozoa</taxon>
        <taxon>Evosea</taxon>
        <taxon>Variosea</taxon>
        <taxon>Cavosteliida</taxon>
        <taxon>Cavosteliaceae</taxon>
        <taxon>Planoprotostelium</taxon>
    </lineage>
</organism>
<reference evidence="8 9" key="1">
    <citation type="journal article" date="2018" name="Genome Biol. Evol.">
        <title>Multiple Roots of Fruiting Body Formation in Amoebozoa.</title>
        <authorList>
            <person name="Hillmann F."/>
            <person name="Forbes G."/>
            <person name="Novohradska S."/>
            <person name="Ferling I."/>
            <person name="Riege K."/>
            <person name="Groth M."/>
            <person name="Westermann M."/>
            <person name="Marz M."/>
            <person name="Spaller T."/>
            <person name="Winckler T."/>
            <person name="Schaap P."/>
            <person name="Glockner G."/>
        </authorList>
    </citation>
    <scope>NUCLEOTIDE SEQUENCE [LARGE SCALE GENOMIC DNA]</scope>
    <source>
        <strain evidence="8 9">Jena</strain>
    </source>
</reference>
<dbReference type="InterPro" id="IPR036824">
    <property type="entry name" value="Nucleoplasmin_core_dom_sf"/>
</dbReference>
<feature type="compositionally biased region" description="Low complexity" evidence="6">
    <location>
        <begin position="175"/>
        <end position="185"/>
    </location>
</feature>
<dbReference type="InParanoid" id="A0A2P6NV03"/>
<keyword evidence="9" id="KW-1185">Reference proteome</keyword>
<dbReference type="InterPro" id="IPR001179">
    <property type="entry name" value="PPIase_FKBP_dom"/>
</dbReference>
<dbReference type="PANTHER" id="PTHR43811">
    <property type="entry name" value="FKBP-TYPE PEPTIDYL-PROLYL CIS-TRANS ISOMERASE FKPA"/>
    <property type="match status" value="1"/>
</dbReference>
<evidence type="ECO:0000313" key="8">
    <source>
        <dbReference type="EMBL" id="PRP87698.1"/>
    </source>
</evidence>
<dbReference type="Gene3D" id="2.60.120.340">
    <property type="entry name" value="Nucleoplasmin core domain"/>
    <property type="match status" value="1"/>
</dbReference>
<dbReference type="EMBL" id="MDYQ01000018">
    <property type="protein sequence ID" value="PRP87698.1"/>
    <property type="molecule type" value="Genomic_DNA"/>
</dbReference>
<name>A0A2P6NV03_9EUKA</name>
<evidence type="ECO:0000313" key="9">
    <source>
        <dbReference type="Proteomes" id="UP000241769"/>
    </source>
</evidence>
<feature type="region of interest" description="Disordered" evidence="6">
    <location>
        <begin position="123"/>
        <end position="222"/>
    </location>
</feature>
<gene>
    <name evidence="8" type="ORF">PROFUN_02398</name>
</gene>
<dbReference type="SUPFAM" id="SSF54534">
    <property type="entry name" value="FKBP-like"/>
    <property type="match status" value="1"/>
</dbReference>
<dbReference type="EC" id="5.2.1.8" evidence="2 5"/>
<dbReference type="GO" id="GO:0003755">
    <property type="term" value="F:peptidyl-prolyl cis-trans isomerase activity"/>
    <property type="evidence" value="ECO:0007669"/>
    <property type="project" value="UniProtKB-KW"/>
</dbReference>
<comment type="caution">
    <text evidence="8">The sequence shown here is derived from an EMBL/GenBank/DDBJ whole genome shotgun (WGS) entry which is preliminary data.</text>
</comment>
<evidence type="ECO:0000256" key="6">
    <source>
        <dbReference type="SAM" id="MobiDB-lite"/>
    </source>
</evidence>
<dbReference type="Gene3D" id="3.10.50.40">
    <property type="match status" value="1"/>
</dbReference>
<proteinExistence type="predicted"/>
<feature type="compositionally biased region" description="Low complexity" evidence="6">
    <location>
        <begin position="199"/>
        <end position="209"/>
    </location>
</feature>
<feature type="compositionally biased region" description="Basic and acidic residues" evidence="6">
    <location>
        <begin position="186"/>
        <end position="198"/>
    </location>
</feature>
<dbReference type="Pfam" id="PF00254">
    <property type="entry name" value="FKBP_C"/>
    <property type="match status" value="1"/>
</dbReference>
<protein>
    <recommendedName>
        <fullName evidence="2 5">peptidylprolyl isomerase</fullName>
        <ecNumber evidence="2 5">5.2.1.8</ecNumber>
    </recommendedName>
</protein>
<evidence type="ECO:0000256" key="2">
    <source>
        <dbReference type="ARBA" id="ARBA00013194"/>
    </source>
</evidence>
<dbReference type="FunCoup" id="A0A2P6NV03">
    <property type="interactions" value="50"/>
</dbReference>
<dbReference type="Proteomes" id="UP000241769">
    <property type="component" value="Unassembled WGS sequence"/>
</dbReference>
<dbReference type="InterPro" id="IPR046357">
    <property type="entry name" value="PPIase_dom_sf"/>
</dbReference>
<dbReference type="OrthoDB" id="19107at2759"/>
<comment type="catalytic activity">
    <reaction evidence="1 5">
        <text>[protein]-peptidylproline (omega=180) = [protein]-peptidylproline (omega=0)</text>
        <dbReference type="Rhea" id="RHEA:16237"/>
        <dbReference type="Rhea" id="RHEA-COMP:10747"/>
        <dbReference type="Rhea" id="RHEA-COMP:10748"/>
        <dbReference type="ChEBI" id="CHEBI:83833"/>
        <dbReference type="ChEBI" id="CHEBI:83834"/>
        <dbReference type="EC" id="5.2.1.8"/>
    </reaction>
</comment>
<keyword evidence="3 5" id="KW-0697">Rotamase</keyword>
<evidence type="ECO:0000256" key="5">
    <source>
        <dbReference type="PROSITE-ProRule" id="PRU00277"/>
    </source>
</evidence>
<dbReference type="AlphaFoldDB" id="A0A2P6NV03"/>
<feature type="domain" description="PPIase FKBP-type" evidence="7">
    <location>
        <begin position="246"/>
        <end position="332"/>
    </location>
</feature>
<dbReference type="STRING" id="1890364.A0A2P6NV03"/>
<dbReference type="PROSITE" id="PS50059">
    <property type="entry name" value="FKBP_PPIASE"/>
    <property type="match status" value="1"/>
</dbReference>
<evidence type="ECO:0000256" key="3">
    <source>
        <dbReference type="ARBA" id="ARBA00023110"/>
    </source>
</evidence>
<evidence type="ECO:0000256" key="4">
    <source>
        <dbReference type="ARBA" id="ARBA00023235"/>
    </source>
</evidence>
<evidence type="ECO:0000256" key="1">
    <source>
        <dbReference type="ARBA" id="ARBA00000971"/>
    </source>
</evidence>
<evidence type="ECO:0000259" key="7">
    <source>
        <dbReference type="PROSITE" id="PS50059"/>
    </source>
</evidence>
<dbReference type="PANTHER" id="PTHR43811:SF19">
    <property type="entry name" value="39 KDA FK506-BINDING NUCLEAR PROTEIN"/>
    <property type="match status" value="1"/>
</dbReference>
<dbReference type="SUPFAM" id="SSF69203">
    <property type="entry name" value="Nucleoplasmin-like core domain"/>
    <property type="match status" value="1"/>
</dbReference>
<dbReference type="Pfam" id="PF17800">
    <property type="entry name" value="NPL"/>
    <property type="match status" value="1"/>
</dbReference>
<feature type="compositionally biased region" description="Basic and acidic residues" evidence="6">
    <location>
        <begin position="123"/>
        <end position="133"/>
    </location>
</feature>
<dbReference type="InterPro" id="IPR041232">
    <property type="entry name" value="NPL"/>
</dbReference>
<sequence>MSDNDSQGSLDSQELSTTFQKFWSAIVLPGAPFTLQPPLDVVLARASLAADAKSTERSVLQVQTDAEEAPVTLAHLVLNRKETTNMNLVFSSEEEVVFTVTGKNAVHLTGYYELPENFNEDFDKHDHANCDHDHEEEEVPVQKAEPTSAKKRKAEASPAKAVAQAPEVKKKKVDTPAAASAPATPAKKEVKTPAKKEAASPATPAATPSKKAEKKAASPGAKVTTLPNGLVIEDTVLGNGPMPQPGKKVSVKYAGFLLNGKKFDSSLDKPFTFKFATGNVIQGWDIGLKGMRVGGKRKLTIPSKLAYGSKGAGRDIPPNSDLIFNVELVSEHRWDVFRPRRGHERSVVCAVWTVSVGSVGLVIVVGMSVSSFLGVTHSVIFVCFRVSGASSFHREDKITANPRKEQRTHRQQCYCTEKKRETFRHLNSRRRAFSSASFFLRFKSCNWVV</sequence>
<accession>A0A2P6NV03</accession>
<keyword evidence="4 5" id="KW-0413">Isomerase</keyword>